<evidence type="ECO:0000256" key="1">
    <source>
        <dbReference type="ARBA" id="ARBA00022737"/>
    </source>
</evidence>
<feature type="region of interest" description="Disordered" evidence="4">
    <location>
        <begin position="261"/>
        <end position="284"/>
    </location>
</feature>
<keyword evidence="1" id="KW-0677">Repeat</keyword>
<accession>A0A1G7J9A1</accession>
<feature type="signal peptide" evidence="5">
    <location>
        <begin position="1"/>
        <end position="33"/>
    </location>
</feature>
<dbReference type="InterPro" id="IPR003961">
    <property type="entry name" value="FN3_dom"/>
</dbReference>
<dbReference type="AlphaFoldDB" id="A0A1G7J9A1"/>
<protein>
    <submittedName>
        <fullName evidence="7">Fibronectin type III domain-containing protein</fullName>
    </submittedName>
</protein>
<dbReference type="CDD" id="cd00063">
    <property type="entry name" value="FN3"/>
    <property type="match status" value="2"/>
</dbReference>
<keyword evidence="2" id="KW-0326">Glycosidase</keyword>
<dbReference type="SUPFAM" id="SSF49265">
    <property type="entry name" value="Fibronectin type III"/>
    <property type="match status" value="1"/>
</dbReference>
<evidence type="ECO:0000313" key="8">
    <source>
        <dbReference type="Proteomes" id="UP000199406"/>
    </source>
</evidence>
<dbReference type="PRINTS" id="PR00014">
    <property type="entry name" value="FNTYPEIII"/>
</dbReference>
<keyword evidence="3" id="KW-0119">Carbohydrate metabolism</keyword>
<feature type="region of interest" description="Disordered" evidence="4">
    <location>
        <begin position="387"/>
        <end position="406"/>
    </location>
</feature>
<dbReference type="OrthoDB" id="4337778at2"/>
<evidence type="ECO:0000256" key="2">
    <source>
        <dbReference type="ARBA" id="ARBA00023295"/>
    </source>
</evidence>
<dbReference type="Proteomes" id="UP000199406">
    <property type="component" value="Unassembled WGS sequence"/>
</dbReference>
<keyword evidence="8" id="KW-1185">Reference proteome</keyword>
<reference evidence="8" key="1">
    <citation type="submission" date="2016-10" db="EMBL/GenBank/DDBJ databases">
        <authorList>
            <person name="Varghese N."/>
            <person name="Submissions S."/>
        </authorList>
    </citation>
    <scope>NUCLEOTIDE SEQUENCE [LARGE SCALE GENOMIC DNA]</scope>
    <source>
        <strain evidence="8">DSM 44268</strain>
    </source>
</reference>
<dbReference type="PANTHER" id="PTHR13817">
    <property type="entry name" value="TITIN"/>
    <property type="match status" value="1"/>
</dbReference>
<feature type="domain" description="Fibronectin type-III" evidence="6">
    <location>
        <begin position="168"/>
        <end position="262"/>
    </location>
</feature>
<gene>
    <name evidence="7" type="ORF">SAMN05660662_1370</name>
</gene>
<evidence type="ECO:0000256" key="5">
    <source>
        <dbReference type="SAM" id="SignalP"/>
    </source>
</evidence>
<feature type="chain" id="PRO_5011643571" evidence="5">
    <location>
        <begin position="34"/>
        <end position="406"/>
    </location>
</feature>
<dbReference type="PANTHER" id="PTHR13817:SF73">
    <property type="entry name" value="FIBRONECTIN TYPE-III DOMAIN-CONTAINING PROTEIN"/>
    <property type="match status" value="1"/>
</dbReference>
<keyword evidence="5" id="KW-0732">Signal</keyword>
<evidence type="ECO:0000256" key="3">
    <source>
        <dbReference type="ARBA" id="ARBA00023326"/>
    </source>
</evidence>
<dbReference type="InterPro" id="IPR008613">
    <property type="entry name" value="Excalibur_Ca-bd_domain"/>
</dbReference>
<evidence type="ECO:0000259" key="6">
    <source>
        <dbReference type="PROSITE" id="PS50853"/>
    </source>
</evidence>
<evidence type="ECO:0000256" key="4">
    <source>
        <dbReference type="SAM" id="MobiDB-lite"/>
    </source>
</evidence>
<proteinExistence type="predicted"/>
<feature type="compositionally biased region" description="Polar residues" evidence="4">
    <location>
        <begin position="273"/>
        <end position="284"/>
    </location>
</feature>
<feature type="domain" description="Fibronectin type-III" evidence="6">
    <location>
        <begin position="263"/>
        <end position="360"/>
    </location>
</feature>
<dbReference type="InterPro" id="IPR013783">
    <property type="entry name" value="Ig-like_fold"/>
</dbReference>
<dbReference type="Pfam" id="PF05901">
    <property type="entry name" value="Excalibur"/>
    <property type="match status" value="1"/>
</dbReference>
<sequence>MCRPGTRIAAMSARRVRAALLAMLVIASGTALAAPPGLSVARAAADTAPPALVAFDFTPRTVDISAGPASVTVSARITDATGAEAPTISFTSDTTSQTAGFGSMTRTSGTAQDGTYTRTITIPKGAAPGTWSASLFPLSDTLGNDGTFGPPPGFPKTLTVTAGASVTAPGPPRIGTPSRGDASATARWTAPASTGGSAITGYTIRTYRGTTLVKTTYASASATALAVTGLRNGSAHTFTVAAKNARGTGAFSARSAAVTPATVPGQPRIGTPSRGNASATARWTAPASTGGSAITGYTIRTYRGTTLVKTTYASASATALAVTGLRNGSAHTFTVAAKNARGTGAFSARSAAVTPIAPPPLPPAPAPTYYANCDAVRAAGKAPLLRGQPGYSTKLDRDGDGVACEP</sequence>
<evidence type="ECO:0000313" key="7">
    <source>
        <dbReference type="EMBL" id="SDF21453.1"/>
    </source>
</evidence>
<name>A0A1G7J9A1_9ACTN</name>
<dbReference type="STRING" id="1550231.SAMN05660662_1370"/>
<dbReference type="InterPro" id="IPR050964">
    <property type="entry name" value="Striated_Muscle_Regulatory"/>
</dbReference>
<dbReference type="PROSITE" id="PS50853">
    <property type="entry name" value="FN3"/>
    <property type="match status" value="2"/>
</dbReference>
<organism evidence="7 8">
    <name type="scientific">Blastococcus aurantiacus</name>
    <dbReference type="NCBI Taxonomy" id="1550231"/>
    <lineage>
        <taxon>Bacteria</taxon>
        <taxon>Bacillati</taxon>
        <taxon>Actinomycetota</taxon>
        <taxon>Actinomycetes</taxon>
        <taxon>Geodermatophilales</taxon>
        <taxon>Geodermatophilaceae</taxon>
        <taxon>Blastococcus</taxon>
    </lineage>
</organism>
<dbReference type="InterPro" id="IPR036116">
    <property type="entry name" value="FN3_sf"/>
</dbReference>
<feature type="region of interest" description="Disordered" evidence="4">
    <location>
        <begin position="165"/>
        <end position="189"/>
    </location>
</feature>
<dbReference type="SMART" id="SM00060">
    <property type="entry name" value="FN3"/>
    <property type="match status" value="2"/>
</dbReference>
<dbReference type="SMART" id="SM00894">
    <property type="entry name" value="Excalibur"/>
    <property type="match status" value="1"/>
</dbReference>
<dbReference type="GO" id="GO:0016798">
    <property type="term" value="F:hydrolase activity, acting on glycosyl bonds"/>
    <property type="evidence" value="ECO:0007669"/>
    <property type="project" value="UniProtKB-KW"/>
</dbReference>
<dbReference type="Gene3D" id="2.60.40.10">
    <property type="entry name" value="Immunoglobulins"/>
    <property type="match status" value="2"/>
</dbReference>
<dbReference type="EMBL" id="FNBT01000002">
    <property type="protein sequence ID" value="SDF21453.1"/>
    <property type="molecule type" value="Genomic_DNA"/>
</dbReference>
<dbReference type="GO" id="GO:0000272">
    <property type="term" value="P:polysaccharide catabolic process"/>
    <property type="evidence" value="ECO:0007669"/>
    <property type="project" value="UniProtKB-KW"/>
</dbReference>
<keyword evidence="2" id="KW-0378">Hydrolase</keyword>
<keyword evidence="3" id="KW-0624">Polysaccharide degradation</keyword>
<dbReference type="Pfam" id="PF00041">
    <property type="entry name" value="fn3"/>
    <property type="match status" value="2"/>
</dbReference>